<dbReference type="GO" id="GO:0000160">
    <property type="term" value="P:phosphorelay signal transduction system"/>
    <property type="evidence" value="ECO:0007669"/>
    <property type="project" value="UniProtKB-KW"/>
</dbReference>
<keyword evidence="4" id="KW-0238">DNA-binding</keyword>
<dbReference type="PROSITE" id="PS50043">
    <property type="entry name" value="HTH_LUXR_2"/>
    <property type="match status" value="1"/>
</dbReference>
<evidence type="ECO:0000313" key="9">
    <source>
        <dbReference type="EMBL" id="QND70239.1"/>
    </source>
</evidence>
<dbReference type="AlphaFoldDB" id="A0A7G6TU07"/>
<feature type="modified residue" description="4-aspartylphosphate" evidence="6">
    <location>
        <position position="59"/>
    </location>
</feature>
<dbReference type="CDD" id="cd17537">
    <property type="entry name" value="REC_FixJ"/>
    <property type="match status" value="1"/>
</dbReference>
<evidence type="ECO:0000256" key="3">
    <source>
        <dbReference type="ARBA" id="ARBA00023015"/>
    </source>
</evidence>
<feature type="domain" description="Response regulatory" evidence="8">
    <location>
        <begin position="10"/>
        <end position="124"/>
    </location>
</feature>
<gene>
    <name evidence="9" type="ORF">HB776_02545</name>
</gene>
<keyword evidence="5" id="KW-0804">Transcription</keyword>
<dbReference type="PANTHER" id="PTHR44688">
    <property type="entry name" value="DNA-BINDING TRANSCRIPTIONAL ACTIVATOR DEVR_DOSR"/>
    <property type="match status" value="1"/>
</dbReference>
<dbReference type="Gene3D" id="3.40.50.2300">
    <property type="match status" value="1"/>
</dbReference>
<dbReference type="InterPro" id="IPR036388">
    <property type="entry name" value="WH-like_DNA-bd_sf"/>
</dbReference>
<dbReference type="PROSITE" id="PS00622">
    <property type="entry name" value="HTH_LUXR_1"/>
    <property type="match status" value="1"/>
</dbReference>
<evidence type="ECO:0000259" key="8">
    <source>
        <dbReference type="PROSITE" id="PS50110"/>
    </source>
</evidence>
<dbReference type="Pfam" id="PF00072">
    <property type="entry name" value="Response_reg"/>
    <property type="match status" value="1"/>
</dbReference>
<reference evidence="10" key="1">
    <citation type="journal article" date="2020" name="Mol. Plant Microbe">
        <title>Rhizobial microsymbionts of the narrowly endemic Oxytropis species growing in Kamchatka are characterized by significant genetic diversity and possess a set of genes that are associated with T3SS and T6SS secretion systems and can affect the development of symbiosis.</title>
        <authorList>
            <person name="Safronova V."/>
            <person name="Guro P."/>
            <person name="Sazanova A."/>
            <person name="Kuznetsova I."/>
            <person name="Belimov A."/>
            <person name="Yakubov V."/>
            <person name="Chirak E."/>
            <person name="Afonin A."/>
            <person name="Gogolev Y."/>
            <person name="Andronov E."/>
            <person name="Tikhonovich I."/>
        </authorList>
    </citation>
    <scope>NUCLEOTIDE SEQUENCE [LARGE SCALE GENOMIC DNA]</scope>
    <source>
        <strain evidence="10">581</strain>
    </source>
</reference>
<evidence type="ECO:0000259" key="7">
    <source>
        <dbReference type="PROSITE" id="PS50043"/>
    </source>
</evidence>
<evidence type="ECO:0000256" key="2">
    <source>
        <dbReference type="ARBA" id="ARBA00023012"/>
    </source>
</evidence>
<evidence type="ECO:0000256" key="4">
    <source>
        <dbReference type="ARBA" id="ARBA00023125"/>
    </source>
</evidence>
<evidence type="ECO:0000256" key="5">
    <source>
        <dbReference type="ARBA" id="ARBA00023163"/>
    </source>
</evidence>
<dbReference type="PROSITE" id="PS50110">
    <property type="entry name" value="RESPONSE_REGULATORY"/>
    <property type="match status" value="1"/>
</dbReference>
<evidence type="ECO:0000256" key="1">
    <source>
        <dbReference type="ARBA" id="ARBA00022553"/>
    </source>
</evidence>
<keyword evidence="2" id="KW-0902">Two-component regulatory system</keyword>
<organism evidence="9 10">
    <name type="scientific">Tardiphaga robiniae</name>
    <dbReference type="NCBI Taxonomy" id="943830"/>
    <lineage>
        <taxon>Bacteria</taxon>
        <taxon>Pseudomonadati</taxon>
        <taxon>Pseudomonadota</taxon>
        <taxon>Alphaproteobacteria</taxon>
        <taxon>Hyphomicrobiales</taxon>
        <taxon>Nitrobacteraceae</taxon>
        <taxon>Tardiphaga</taxon>
    </lineage>
</organism>
<dbReference type="EMBL" id="CP050292">
    <property type="protein sequence ID" value="QND70239.1"/>
    <property type="molecule type" value="Genomic_DNA"/>
</dbReference>
<dbReference type="PANTHER" id="PTHR44688:SF16">
    <property type="entry name" value="DNA-BINDING TRANSCRIPTIONAL ACTIVATOR DEVR_DOSR"/>
    <property type="match status" value="1"/>
</dbReference>
<dbReference type="InterPro" id="IPR011006">
    <property type="entry name" value="CheY-like_superfamily"/>
</dbReference>
<evidence type="ECO:0000313" key="10">
    <source>
        <dbReference type="Proteomes" id="UP000515291"/>
    </source>
</evidence>
<sequence>MRSAPSEKPLIYIVDDDSSMRDALASLFESIDIETETYAKAKDFLAMAAPERPSCIVLDIRLPDMNGLEFQRRLIENGIGIPVVMITGFGDIPMSVHAMKQGAVDFLPKPFRDQDMLNAVMAAIERDQKRRLVESDITQITKRFNTLSPREREVMFHVTAGKMNKQVAGDLGISEITVKIHRGAAMHKMGARTYAELVRMADALKPKLHPLGR</sequence>
<keyword evidence="1 6" id="KW-0597">Phosphoprotein</keyword>
<dbReference type="SUPFAM" id="SSF52172">
    <property type="entry name" value="CheY-like"/>
    <property type="match status" value="1"/>
</dbReference>
<feature type="domain" description="HTH luxR-type" evidence="7">
    <location>
        <begin position="140"/>
        <end position="205"/>
    </location>
</feature>
<keyword evidence="3" id="KW-0805">Transcription regulation</keyword>
<dbReference type="GO" id="GO:0003677">
    <property type="term" value="F:DNA binding"/>
    <property type="evidence" value="ECO:0007669"/>
    <property type="project" value="UniProtKB-KW"/>
</dbReference>
<proteinExistence type="predicted"/>
<evidence type="ECO:0000256" key="6">
    <source>
        <dbReference type="PROSITE-ProRule" id="PRU00169"/>
    </source>
</evidence>
<dbReference type="GO" id="GO:0006355">
    <property type="term" value="P:regulation of DNA-templated transcription"/>
    <property type="evidence" value="ECO:0007669"/>
    <property type="project" value="InterPro"/>
</dbReference>
<dbReference type="Pfam" id="PF00196">
    <property type="entry name" value="GerE"/>
    <property type="match status" value="1"/>
</dbReference>
<dbReference type="SMART" id="SM00448">
    <property type="entry name" value="REC"/>
    <property type="match status" value="1"/>
</dbReference>
<dbReference type="CDD" id="cd06170">
    <property type="entry name" value="LuxR_C_like"/>
    <property type="match status" value="1"/>
</dbReference>
<dbReference type="FunFam" id="3.40.50.2300:FF:000018">
    <property type="entry name" value="DNA-binding transcriptional regulator NtrC"/>
    <property type="match status" value="1"/>
</dbReference>
<accession>A0A7G6TU07</accession>
<dbReference type="SMART" id="SM00421">
    <property type="entry name" value="HTH_LUXR"/>
    <property type="match status" value="1"/>
</dbReference>
<dbReference type="Gene3D" id="1.10.10.10">
    <property type="entry name" value="Winged helix-like DNA-binding domain superfamily/Winged helix DNA-binding domain"/>
    <property type="match status" value="1"/>
</dbReference>
<dbReference type="KEGG" id="trb:HB776_02545"/>
<dbReference type="InterPro" id="IPR001789">
    <property type="entry name" value="Sig_transdc_resp-reg_receiver"/>
</dbReference>
<protein>
    <submittedName>
        <fullName evidence="9">Response regulator transcription factor</fullName>
    </submittedName>
</protein>
<dbReference type="PRINTS" id="PR00038">
    <property type="entry name" value="HTHLUXR"/>
</dbReference>
<name>A0A7G6TU07_9BRAD</name>
<dbReference type="Proteomes" id="UP000515291">
    <property type="component" value="Chromosome"/>
</dbReference>
<dbReference type="InterPro" id="IPR000792">
    <property type="entry name" value="Tscrpt_reg_LuxR_C"/>
</dbReference>